<dbReference type="GO" id="GO:0003735">
    <property type="term" value="F:structural constituent of ribosome"/>
    <property type="evidence" value="ECO:0007669"/>
    <property type="project" value="InterPro"/>
</dbReference>
<dbReference type="GO" id="GO:0019843">
    <property type="term" value="F:rRNA binding"/>
    <property type="evidence" value="ECO:0007669"/>
    <property type="project" value="UniProtKB-KW"/>
</dbReference>
<keyword evidence="4 6" id="KW-0689">Ribosomal protein</keyword>
<dbReference type="InterPro" id="IPR028364">
    <property type="entry name" value="Ribosomal_uL1/biogenesis"/>
</dbReference>
<comment type="similarity">
    <text evidence="1">Belongs to the universal ribosomal protein uL1 family.</text>
</comment>
<gene>
    <name evidence="6" type="ORF">MNB_SV-14-956</name>
</gene>
<evidence type="ECO:0000256" key="3">
    <source>
        <dbReference type="ARBA" id="ARBA00022884"/>
    </source>
</evidence>
<dbReference type="InterPro" id="IPR023673">
    <property type="entry name" value="Ribosomal_uL1_CS"/>
</dbReference>
<dbReference type="Gene3D" id="3.30.190.20">
    <property type="match status" value="1"/>
</dbReference>
<dbReference type="HAMAP" id="MF_01318_B">
    <property type="entry name" value="Ribosomal_uL1_B"/>
    <property type="match status" value="1"/>
</dbReference>
<dbReference type="Pfam" id="PF00687">
    <property type="entry name" value="Ribosomal_L1"/>
    <property type="match status" value="1"/>
</dbReference>
<dbReference type="EMBL" id="FPHN01000056">
    <property type="protein sequence ID" value="SFV55793.1"/>
    <property type="molecule type" value="Genomic_DNA"/>
</dbReference>
<dbReference type="GO" id="GO:0006412">
    <property type="term" value="P:translation"/>
    <property type="evidence" value="ECO:0007669"/>
    <property type="project" value="InterPro"/>
</dbReference>
<evidence type="ECO:0000256" key="4">
    <source>
        <dbReference type="ARBA" id="ARBA00022980"/>
    </source>
</evidence>
<keyword evidence="5" id="KW-0687">Ribonucleoprotein</keyword>
<dbReference type="InterPro" id="IPR023674">
    <property type="entry name" value="Ribosomal_uL1-like"/>
</dbReference>
<dbReference type="InterPro" id="IPR002143">
    <property type="entry name" value="Ribosomal_uL1"/>
</dbReference>
<dbReference type="PROSITE" id="PS01199">
    <property type="entry name" value="RIBOSOMAL_L1"/>
    <property type="match status" value="1"/>
</dbReference>
<sequence>MAKKVSKKRASLLEKIDVEKKYSVDEATSLLSDLKSAKFDETVEIALNLNVDPRHADQMLRGSVVLPHGTGKTVRVAVFAKDDKIDEAKAAGADLVGSDELIDQIREGIINFDTVIATPNMMGTLGKVARILGPKGLMPNPKTGTVTMDVAKAVTEAKGGKVNFRTDKKGNIHAGIGKVSFGADKIKENLETFVKTINKVKPASAKGRYILNGALSLTMSPAVTLDTTELIDMKHKA</sequence>
<name>A0A1W1BQJ7_9ZZZZ</name>
<keyword evidence="3" id="KW-0694">RNA-binding</keyword>
<dbReference type="Gene3D" id="3.40.50.790">
    <property type="match status" value="1"/>
</dbReference>
<dbReference type="NCBIfam" id="TIGR01169">
    <property type="entry name" value="rplA_bact"/>
    <property type="match status" value="1"/>
</dbReference>
<dbReference type="AlphaFoldDB" id="A0A1W1BQJ7"/>
<evidence type="ECO:0000256" key="1">
    <source>
        <dbReference type="ARBA" id="ARBA00010531"/>
    </source>
</evidence>
<accession>A0A1W1BQJ7</accession>
<reference evidence="6" key="1">
    <citation type="submission" date="2016-10" db="EMBL/GenBank/DDBJ databases">
        <authorList>
            <person name="de Groot N.N."/>
        </authorList>
    </citation>
    <scope>NUCLEOTIDE SEQUENCE</scope>
</reference>
<dbReference type="PANTHER" id="PTHR36427:SF3">
    <property type="entry name" value="LARGE RIBOSOMAL SUBUNIT PROTEIN UL1M"/>
    <property type="match status" value="1"/>
</dbReference>
<dbReference type="GO" id="GO:0022625">
    <property type="term" value="C:cytosolic large ribosomal subunit"/>
    <property type="evidence" value="ECO:0007669"/>
    <property type="project" value="TreeGrafter"/>
</dbReference>
<evidence type="ECO:0000313" key="6">
    <source>
        <dbReference type="EMBL" id="SFV55793.1"/>
    </source>
</evidence>
<dbReference type="SUPFAM" id="SSF56808">
    <property type="entry name" value="Ribosomal protein L1"/>
    <property type="match status" value="1"/>
</dbReference>
<protein>
    <submittedName>
        <fullName evidence="6">LSU ribosomal protein L1p (L10Ae)</fullName>
    </submittedName>
</protein>
<keyword evidence="2" id="KW-0699">rRNA-binding</keyword>
<dbReference type="CDD" id="cd00403">
    <property type="entry name" value="Ribosomal_L1"/>
    <property type="match status" value="1"/>
</dbReference>
<dbReference type="PANTHER" id="PTHR36427">
    <property type="entry name" value="54S RIBOSOMAL PROTEIN L1, MITOCHONDRIAL"/>
    <property type="match status" value="1"/>
</dbReference>
<dbReference type="InterPro" id="IPR005878">
    <property type="entry name" value="Ribosom_uL1_bac-type"/>
</dbReference>
<dbReference type="PIRSF" id="PIRSF002155">
    <property type="entry name" value="Ribosomal_L1"/>
    <property type="match status" value="1"/>
</dbReference>
<dbReference type="InterPro" id="IPR016095">
    <property type="entry name" value="Ribosomal_uL1_3-a/b-sand"/>
</dbReference>
<organism evidence="6">
    <name type="scientific">hydrothermal vent metagenome</name>
    <dbReference type="NCBI Taxonomy" id="652676"/>
    <lineage>
        <taxon>unclassified sequences</taxon>
        <taxon>metagenomes</taxon>
        <taxon>ecological metagenomes</taxon>
    </lineage>
</organism>
<dbReference type="FunFam" id="3.40.50.790:FF:000001">
    <property type="entry name" value="50S ribosomal protein L1"/>
    <property type="match status" value="1"/>
</dbReference>
<proteinExistence type="inferred from homology"/>
<evidence type="ECO:0000256" key="2">
    <source>
        <dbReference type="ARBA" id="ARBA00022730"/>
    </source>
</evidence>
<evidence type="ECO:0000256" key="5">
    <source>
        <dbReference type="ARBA" id="ARBA00023274"/>
    </source>
</evidence>